<evidence type="ECO:0000256" key="6">
    <source>
        <dbReference type="ARBA" id="ARBA00022833"/>
    </source>
</evidence>
<dbReference type="Proteomes" id="UP000199598">
    <property type="component" value="Unassembled WGS sequence"/>
</dbReference>
<evidence type="ECO:0000256" key="10">
    <source>
        <dbReference type="RuleBase" id="RU361274"/>
    </source>
</evidence>
<keyword evidence="5" id="KW-0378">Hydrolase</keyword>
<evidence type="ECO:0000256" key="1">
    <source>
        <dbReference type="ARBA" id="ARBA00000553"/>
    </source>
</evidence>
<comment type="caution">
    <text evidence="11">The sequence shown here is derived from an EMBL/GenBank/DDBJ whole genome shotgun (WGS) entry which is preliminary data.</text>
</comment>
<proteinExistence type="inferred from homology"/>
<evidence type="ECO:0000256" key="9">
    <source>
        <dbReference type="ARBA" id="ARBA00049893"/>
    </source>
</evidence>
<comment type="similarity">
    <text evidence="2 10">Belongs to the purine nucleoside phosphorylase YfiH/LACC1 family.</text>
</comment>
<reference evidence="11 12" key="1">
    <citation type="submission" date="2016-10" db="EMBL/GenBank/DDBJ databases">
        <authorList>
            <person name="Varghese N."/>
            <person name="Submissions S."/>
        </authorList>
    </citation>
    <scope>NUCLEOTIDE SEQUENCE [LARGE SCALE GENOMIC DNA]</scope>
    <source>
        <strain evidence="11 12">DSM 16392</strain>
    </source>
</reference>
<dbReference type="InterPro" id="IPR003730">
    <property type="entry name" value="Cu_polyphenol_OxRdtase"/>
</dbReference>
<dbReference type="InterPro" id="IPR011324">
    <property type="entry name" value="Cytotoxic_necrot_fac-like_cat"/>
</dbReference>
<keyword evidence="12" id="KW-1185">Reference proteome</keyword>
<keyword evidence="3" id="KW-0808">Transferase</keyword>
<evidence type="ECO:0000313" key="12">
    <source>
        <dbReference type="Proteomes" id="UP000199598"/>
    </source>
</evidence>
<dbReference type="CDD" id="cd16833">
    <property type="entry name" value="YfiH"/>
    <property type="match status" value="1"/>
</dbReference>
<evidence type="ECO:0000256" key="8">
    <source>
        <dbReference type="ARBA" id="ARBA00048968"/>
    </source>
</evidence>
<dbReference type="PANTHER" id="PTHR30616">
    <property type="entry name" value="UNCHARACTERIZED PROTEIN YFIH"/>
    <property type="match status" value="1"/>
</dbReference>
<protein>
    <recommendedName>
        <fullName evidence="10">Purine nucleoside phosphorylase</fullName>
    </recommendedName>
</protein>
<dbReference type="Pfam" id="PF02578">
    <property type="entry name" value="Cu-oxidase_4"/>
    <property type="match status" value="1"/>
</dbReference>
<evidence type="ECO:0000256" key="4">
    <source>
        <dbReference type="ARBA" id="ARBA00022723"/>
    </source>
</evidence>
<dbReference type="Gene3D" id="3.60.140.10">
    <property type="entry name" value="CNF1/YfiH-like putative cysteine hydrolases"/>
    <property type="match status" value="1"/>
</dbReference>
<evidence type="ECO:0000256" key="2">
    <source>
        <dbReference type="ARBA" id="ARBA00007353"/>
    </source>
</evidence>
<comment type="catalytic activity">
    <reaction evidence="8">
        <text>adenosine + phosphate = alpha-D-ribose 1-phosphate + adenine</text>
        <dbReference type="Rhea" id="RHEA:27642"/>
        <dbReference type="ChEBI" id="CHEBI:16335"/>
        <dbReference type="ChEBI" id="CHEBI:16708"/>
        <dbReference type="ChEBI" id="CHEBI:43474"/>
        <dbReference type="ChEBI" id="CHEBI:57720"/>
        <dbReference type="EC" id="2.4.2.1"/>
    </reaction>
    <physiologicalReaction direction="left-to-right" evidence="8">
        <dbReference type="Rhea" id="RHEA:27643"/>
    </physiologicalReaction>
</comment>
<evidence type="ECO:0000256" key="5">
    <source>
        <dbReference type="ARBA" id="ARBA00022801"/>
    </source>
</evidence>
<keyword evidence="4" id="KW-0479">Metal-binding</keyword>
<sequence>MIKVPELEAMQRLSHGFFTREGGVSSGIYKGLNVGLGSSDNREDVLENRRRVAAQLGTMPERMVTPYQIHSTKVLSVSAPFADEDDKRADALVTSTPGLAIGILTADCGPILFADPDNGVIGAAHSGWKGAVDGILPNTIQAMQQLGATPSNITAVMGPMISQQAYEVGPEFVVRFLEQSQDNQRFFVPSEKPLHSMFDLPAFIKAQLDKLGLKDVIDLELCTYADADRFFSYRRTTHNKEPDYGRQISTIMLTA</sequence>
<dbReference type="InterPro" id="IPR038371">
    <property type="entry name" value="Cu_polyphenol_OxRdtase_sf"/>
</dbReference>
<keyword evidence="6" id="KW-0862">Zinc</keyword>
<comment type="catalytic activity">
    <reaction evidence="7">
        <text>adenosine + H2O + H(+) = inosine + NH4(+)</text>
        <dbReference type="Rhea" id="RHEA:24408"/>
        <dbReference type="ChEBI" id="CHEBI:15377"/>
        <dbReference type="ChEBI" id="CHEBI:15378"/>
        <dbReference type="ChEBI" id="CHEBI:16335"/>
        <dbReference type="ChEBI" id="CHEBI:17596"/>
        <dbReference type="ChEBI" id="CHEBI:28938"/>
        <dbReference type="EC" id="3.5.4.4"/>
    </reaction>
    <physiologicalReaction direction="left-to-right" evidence="7">
        <dbReference type="Rhea" id="RHEA:24409"/>
    </physiologicalReaction>
</comment>
<dbReference type="SUPFAM" id="SSF64438">
    <property type="entry name" value="CNF1/YfiH-like putative cysteine hydrolases"/>
    <property type="match status" value="1"/>
</dbReference>
<dbReference type="NCBIfam" id="TIGR00726">
    <property type="entry name" value="peptidoglycan editing factor PgeF"/>
    <property type="match status" value="1"/>
</dbReference>
<comment type="catalytic activity">
    <reaction evidence="1">
        <text>inosine + phosphate = alpha-D-ribose 1-phosphate + hypoxanthine</text>
        <dbReference type="Rhea" id="RHEA:27646"/>
        <dbReference type="ChEBI" id="CHEBI:17368"/>
        <dbReference type="ChEBI" id="CHEBI:17596"/>
        <dbReference type="ChEBI" id="CHEBI:43474"/>
        <dbReference type="ChEBI" id="CHEBI:57720"/>
        <dbReference type="EC" id="2.4.2.1"/>
    </reaction>
    <physiologicalReaction direction="left-to-right" evidence="1">
        <dbReference type="Rhea" id="RHEA:27647"/>
    </physiologicalReaction>
</comment>
<comment type="catalytic activity">
    <reaction evidence="9">
        <text>S-methyl-5'-thioadenosine + phosphate = 5-(methylsulfanyl)-alpha-D-ribose 1-phosphate + adenine</text>
        <dbReference type="Rhea" id="RHEA:11852"/>
        <dbReference type="ChEBI" id="CHEBI:16708"/>
        <dbReference type="ChEBI" id="CHEBI:17509"/>
        <dbReference type="ChEBI" id="CHEBI:43474"/>
        <dbReference type="ChEBI" id="CHEBI:58533"/>
        <dbReference type="EC" id="2.4.2.28"/>
    </reaction>
    <physiologicalReaction direction="left-to-right" evidence="9">
        <dbReference type="Rhea" id="RHEA:11853"/>
    </physiologicalReaction>
</comment>
<evidence type="ECO:0000313" key="11">
    <source>
        <dbReference type="EMBL" id="SFK24385.1"/>
    </source>
</evidence>
<gene>
    <name evidence="11" type="ORF">SAMN04488518_103221</name>
</gene>
<organism evidence="11 12">
    <name type="scientific">Pseudovibrio ascidiaceicola</name>
    <dbReference type="NCBI Taxonomy" id="285279"/>
    <lineage>
        <taxon>Bacteria</taxon>
        <taxon>Pseudomonadati</taxon>
        <taxon>Pseudomonadota</taxon>
        <taxon>Alphaproteobacteria</taxon>
        <taxon>Hyphomicrobiales</taxon>
        <taxon>Stappiaceae</taxon>
        <taxon>Pseudovibrio</taxon>
    </lineage>
</organism>
<evidence type="ECO:0000256" key="7">
    <source>
        <dbReference type="ARBA" id="ARBA00047989"/>
    </source>
</evidence>
<dbReference type="EMBL" id="FOSK01000003">
    <property type="protein sequence ID" value="SFK24385.1"/>
    <property type="molecule type" value="Genomic_DNA"/>
</dbReference>
<evidence type="ECO:0000256" key="3">
    <source>
        <dbReference type="ARBA" id="ARBA00022679"/>
    </source>
</evidence>
<dbReference type="PANTHER" id="PTHR30616:SF2">
    <property type="entry name" value="PURINE NUCLEOSIDE PHOSPHORYLASE LACC1"/>
    <property type="match status" value="1"/>
</dbReference>
<accession>A0A1I3XXW5</accession>
<dbReference type="RefSeq" id="WP_093518236.1">
    <property type="nucleotide sequence ID" value="NZ_FOSK01000003.1"/>
</dbReference>
<name>A0A1I3XXW5_9HYPH</name>